<dbReference type="PANTHER" id="PTHR21240">
    <property type="entry name" value="2-AMINO-3-CARBOXYLMUCONATE-6-SEMIALDEHYDE DECARBOXYLASE"/>
    <property type="match status" value="1"/>
</dbReference>
<dbReference type="Proteomes" id="UP000070168">
    <property type="component" value="Unassembled WGS sequence"/>
</dbReference>
<comment type="catalytic activity">
    <reaction evidence="13">
        <text>6-methylsalicylate + H(+) = 3-methylphenol + CO2</text>
        <dbReference type="Rhea" id="RHEA:23112"/>
        <dbReference type="ChEBI" id="CHEBI:15378"/>
        <dbReference type="ChEBI" id="CHEBI:16526"/>
        <dbReference type="ChEBI" id="CHEBI:17231"/>
        <dbReference type="ChEBI" id="CHEBI:36658"/>
        <dbReference type="EC" id="4.1.1.52"/>
    </reaction>
    <physiologicalReaction direction="left-to-right" evidence="13">
        <dbReference type="Rhea" id="RHEA:23113"/>
    </physiologicalReaction>
</comment>
<dbReference type="GO" id="GO:0016114">
    <property type="term" value="P:terpenoid biosynthetic process"/>
    <property type="evidence" value="ECO:0007669"/>
    <property type="project" value="UniProtKB-UniPathway"/>
</dbReference>
<keyword evidence="12 15" id="KW-0456">Lyase</keyword>
<evidence type="ECO:0000256" key="12">
    <source>
        <dbReference type="ARBA" id="ARBA00023239"/>
    </source>
</evidence>
<feature type="transmembrane region" description="Helical" evidence="16">
    <location>
        <begin position="184"/>
        <end position="202"/>
    </location>
</feature>
<name>A0A135LS07_PENPA</name>
<dbReference type="GeneID" id="63712127"/>
<keyword evidence="7" id="KW-0479">Metal-binding</keyword>
<protein>
    <recommendedName>
        <fullName evidence="14">6-methylsalicylate decarboxylase</fullName>
        <ecNumber evidence="14">4.1.1.52</ecNumber>
    </recommendedName>
</protein>
<dbReference type="Pfam" id="PF01040">
    <property type="entry name" value="UbiA"/>
    <property type="match status" value="1"/>
</dbReference>
<evidence type="ECO:0000256" key="8">
    <source>
        <dbReference type="ARBA" id="ARBA00022793"/>
    </source>
</evidence>
<evidence type="ECO:0000256" key="15">
    <source>
        <dbReference type="RuleBase" id="RU366045"/>
    </source>
</evidence>
<comment type="cofactor">
    <cofactor evidence="1">
        <name>Mg(2+)</name>
        <dbReference type="ChEBI" id="CHEBI:18420"/>
    </cofactor>
</comment>
<dbReference type="InterPro" id="IPR032465">
    <property type="entry name" value="ACMSD"/>
</dbReference>
<dbReference type="GO" id="GO:0016020">
    <property type="term" value="C:membrane"/>
    <property type="evidence" value="ECO:0007669"/>
    <property type="project" value="UniProtKB-SubCell"/>
</dbReference>
<evidence type="ECO:0000256" key="13">
    <source>
        <dbReference type="ARBA" id="ARBA00036832"/>
    </source>
</evidence>
<evidence type="ECO:0000256" key="11">
    <source>
        <dbReference type="ARBA" id="ARBA00023136"/>
    </source>
</evidence>
<dbReference type="AlphaFoldDB" id="A0A135LS07"/>
<evidence type="ECO:0000259" key="17">
    <source>
        <dbReference type="Pfam" id="PF04909"/>
    </source>
</evidence>
<reference evidence="18 19" key="1">
    <citation type="journal article" date="2016" name="BMC Genomics">
        <title>Genome sequencing and secondary metabolism of the postharvest pathogen Penicillium griseofulvum.</title>
        <authorList>
            <person name="Banani H."/>
            <person name="Marcet-Houben M."/>
            <person name="Ballester A.R."/>
            <person name="Abbruscato P."/>
            <person name="Gonzalez-Candelas L."/>
            <person name="Gabaldon T."/>
            <person name="Spadaro D."/>
        </authorList>
    </citation>
    <scope>NUCLEOTIDE SEQUENCE [LARGE SCALE GENOMIC DNA]</scope>
    <source>
        <strain evidence="18 19">PG3</strain>
    </source>
</reference>
<dbReference type="GO" id="GO:0016787">
    <property type="term" value="F:hydrolase activity"/>
    <property type="evidence" value="ECO:0007669"/>
    <property type="project" value="UniProtKB-KW"/>
</dbReference>
<dbReference type="RefSeq" id="XP_040650257.1">
    <property type="nucleotide sequence ID" value="XM_040796827.1"/>
</dbReference>
<keyword evidence="6 16" id="KW-0812">Transmembrane</keyword>
<dbReference type="GO" id="GO:0016765">
    <property type="term" value="F:transferase activity, transferring alkyl or aryl (other than methyl) groups"/>
    <property type="evidence" value="ECO:0007669"/>
    <property type="project" value="InterPro"/>
</dbReference>
<dbReference type="EC" id="4.1.1.52" evidence="14"/>
<dbReference type="Gene3D" id="3.20.20.140">
    <property type="entry name" value="Metal-dependent hydrolases"/>
    <property type="match status" value="1"/>
</dbReference>
<keyword evidence="8 15" id="KW-0210">Decarboxylase</keyword>
<feature type="transmembrane region" description="Helical" evidence="16">
    <location>
        <begin position="122"/>
        <end position="143"/>
    </location>
</feature>
<keyword evidence="10 16" id="KW-1133">Transmembrane helix</keyword>
<comment type="similarity">
    <text evidence="5">Belongs to the UbiA prenyltransferase family.</text>
</comment>
<evidence type="ECO:0000256" key="4">
    <source>
        <dbReference type="ARBA" id="ARBA00005871"/>
    </source>
</evidence>
<evidence type="ECO:0000256" key="6">
    <source>
        <dbReference type="ARBA" id="ARBA00022692"/>
    </source>
</evidence>
<dbReference type="SUPFAM" id="SSF51556">
    <property type="entry name" value="Metallo-dependent hydrolases"/>
    <property type="match status" value="1"/>
</dbReference>
<keyword evidence="19" id="KW-1185">Reference proteome</keyword>
<evidence type="ECO:0000256" key="1">
    <source>
        <dbReference type="ARBA" id="ARBA00001946"/>
    </source>
</evidence>
<dbReference type="UniPathway" id="UPA00213"/>
<dbReference type="InterPro" id="IPR039653">
    <property type="entry name" value="Prenyltransferase"/>
</dbReference>
<evidence type="ECO:0000313" key="19">
    <source>
        <dbReference type="Proteomes" id="UP000070168"/>
    </source>
</evidence>
<keyword evidence="9" id="KW-0862">Zinc</keyword>
<evidence type="ECO:0000256" key="7">
    <source>
        <dbReference type="ARBA" id="ARBA00022723"/>
    </source>
</evidence>
<comment type="subcellular location">
    <subcellularLocation>
        <location evidence="2">Membrane</location>
        <topology evidence="2">Multi-pass membrane protein</topology>
    </subcellularLocation>
</comment>
<accession>A0A135LS07</accession>
<feature type="transmembrane region" description="Helical" evidence="16">
    <location>
        <begin position="223"/>
        <end position="244"/>
    </location>
</feature>
<keyword evidence="11 16" id="KW-0472">Membrane</keyword>
<proteinExistence type="inferred from homology"/>
<dbReference type="Pfam" id="PF04909">
    <property type="entry name" value="Amidohydro_2"/>
    <property type="match status" value="1"/>
</dbReference>
<feature type="transmembrane region" description="Helical" evidence="16">
    <location>
        <begin position="155"/>
        <end position="172"/>
    </location>
</feature>
<evidence type="ECO:0000256" key="9">
    <source>
        <dbReference type="ARBA" id="ARBA00022833"/>
    </source>
</evidence>
<evidence type="ECO:0000256" key="16">
    <source>
        <dbReference type="SAM" id="Phobius"/>
    </source>
</evidence>
<feature type="transmembrane region" description="Helical" evidence="16">
    <location>
        <begin position="96"/>
        <end position="116"/>
    </location>
</feature>
<dbReference type="OrthoDB" id="2832284at2759"/>
<dbReference type="EMBL" id="LHQR01000029">
    <property type="protein sequence ID" value="KXG51721.1"/>
    <property type="molecule type" value="Genomic_DNA"/>
</dbReference>
<dbReference type="InterPro" id="IPR000537">
    <property type="entry name" value="UbiA_prenyltransferase"/>
</dbReference>
<dbReference type="InterPro" id="IPR044878">
    <property type="entry name" value="UbiA_sf"/>
</dbReference>
<dbReference type="OMA" id="ITMNRID"/>
<evidence type="ECO:0000256" key="5">
    <source>
        <dbReference type="ARBA" id="ARBA00005985"/>
    </source>
</evidence>
<evidence type="ECO:0000256" key="10">
    <source>
        <dbReference type="ARBA" id="ARBA00022989"/>
    </source>
</evidence>
<dbReference type="GO" id="GO:0019748">
    <property type="term" value="P:secondary metabolic process"/>
    <property type="evidence" value="ECO:0007669"/>
    <property type="project" value="TreeGrafter"/>
</dbReference>
<dbReference type="CDD" id="cd13959">
    <property type="entry name" value="PT_UbiA_COQ2"/>
    <property type="match status" value="1"/>
</dbReference>
<evidence type="ECO:0000256" key="14">
    <source>
        <dbReference type="ARBA" id="ARBA00038889"/>
    </source>
</evidence>
<evidence type="ECO:0000256" key="2">
    <source>
        <dbReference type="ARBA" id="ARBA00004141"/>
    </source>
</evidence>
<dbReference type="PANTHER" id="PTHR21240:SF29">
    <property type="entry name" value="AMIDOHYDROLASE-RELATED DOMAIN-CONTAINING PROTEIN"/>
    <property type="match status" value="1"/>
</dbReference>
<dbReference type="InterPro" id="IPR006680">
    <property type="entry name" value="Amidohydro-rel"/>
</dbReference>
<dbReference type="GO" id="GO:0047596">
    <property type="term" value="F:6-methylsalicylate decarboxylase activity"/>
    <property type="evidence" value="ECO:0007669"/>
    <property type="project" value="UniProtKB-EC"/>
</dbReference>
<dbReference type="STRING" id="5078.A0A135LS07"/>
<comment type="similarity">
    <text evidence="4">Belongs to the metallo-dependent hydrolases superfamily. ACMSD family.</text>
</comment>
<feature type="transmembrane region" description="Helical" evidence="16">
    <location>
        <begin position="55"/>
        <end position="76"/>
    </location>
</feature>
<dbReference type="InterPro" id="IPR032466">
    <property type="entry name" value="Metal_Hydrolase"/>
</dbReference>
<feature type="transmembrane region" description="Helical" evidence="16">
    <location>
        <begin position="250"/>
        <end position="267"/>
    </location>
</feature>
<evidence type="ECO:0000313" key="18">
    <source>
        <dbReference type="EMBL" id="KXG51721.1"/>
    </source>
</evidence>
<dbReference type="Gene3D" id="1.10.357.140">
    <property type="entry name" value="UbiA prenyltransferase"/>
    <property type="match status" value="1"/>
</dbReference>
<feature type="domain" description="Amidohydrolase-related" evidence="17">
    <location>
        <begin position="272"/>
        <end position="486"/>
    </location>
</feature>
<evidence type="ECO:0000256" key="3">
    <source>
        <dbReference type="ARBA" id="ARBA00005179"/>
    </source>
</evidence>
<sequence length="601" mass="66331">MAISTTQRSSRNVSRGIWELARLHTREAWLCWYPAIWGACVAAGMRDVSLELAPFLRLLFGIWASVTATHCTFCTFNDICDQKLDKHVERCKVRPLPAGMISTSEAIVAFICWLPITLSITWGTLGPAVTVGFIPVWVLSTIYPFMKRIMPFPQVVLGAIIGGAVFPGWVGITGDLNNLDQALPLFFATAAWVVYFDIFYATQDRPDDEKIGVKSLAVLMGKNVQVLLAVLGALQVLLFAVTALRAEMSLIFWVLGLGVWMVIKLLITMNRIDVHHHFIPPAYVNAFNSTPGDPSGWHLPKWTPESTLFLMKSHTTRTAILSLTAPGTSIISNSPVESATLARQINLYGFQLHQEYPTRFGFFASLPHLTPESITSAIEELTYALDVLQADGITLYTRYSGTGYLGHIAFAPLWEELNRRKAVVFIHPTNTASDAQNQPEMVNPNLPQPIIDYPHETCRAAVDLITSGTISKNPDVKIILSHGGGTLPILATRAANLLYDAGLTGITPERFLEQARGFYFDLALSGNQGNLGLLVGKNGFAKTGHVLYGSDFPYAPVDTINKYVEMMEDFFAHGGEKEIARGAAVELFPRFKIEEDNKEIL</sequence>
<keyword evidence="18" id="KW-0378">Hydrolase</keyword>
<dbReference type="GO" id="GO:0046872">
    <property type="term" value="F:metal ion binding"/>
    <property type="evidence" value="ECO:0007669"/>
    <property type="project" value="UniProtKB-KW"/>
</dbReference>
<dbReference type="GO" id="GO:0005829">
    <property type="term" value="C:cytosol"/>
    <property type="evidence" value="ECO:0007669"/>
    <property type="project" value="TreeGrafter"/>
</dbReference>
<comment type="pathway">
    <text evidence="3">Secondary metabolite biosynthesis.</text>
</comment>
<organism evidence="18 19">
    <name type="scientific">Penicillium patulum</name>
    <name type="common">Penicillium griseofulvum</name>
    <dbReference type="NCBI Taxonomy" id="5078"/>
    <lineage>
        <taxon>Eukaryota</taxon>
        <taxon>Fungi</taxon>
        <taxon>Dikarya</taxon>
        <taxon>Ascomycota</taxon>
        <taxon>Pezizomycotina</taxon>
        <taxon>Eurotiomycetes</taxon>
        <taxon>Eurotiomycetidae</taxon>
        <taxon>Eurotiales</taxon>
        <taxon>Aspergillaceae</taxon>
        <taxon>Penicillium</taxon>
    </lineage>
</organism>
<gene>
    <name evidence="18" type="ORF">PGRI_091140</name>
</gene>
<comment type="caution">
    <text evidence="18">The sequence shown here is derived from an EMBL/GenBank/DDBJ whole genome shotgun (WGS) entry which is preliminary data.</text>
</comment>